<accession>A0A0C3LAF8</accession>
<proteinExistence type="predicted"/>
<dbReference type="Proteomes" id="UP000054248">
    <property type="component" value="Unassembled WGS sequence"/>
</dbReference>
<dbReference type="SUPFAM" id="SSF52047">
    <property type="entry name" value="RNI-like"/>
    <property type="match status" value="1"/>
</dbReference>
<protein>
    <recommendedName>
        <fullName evidence="3">F-box domain-containing protein</fullName>
    </recommendedName>
</protein>
<dbReference type="HOGENOM" id="CLU_1074400_0_0_1"/>
<reference evidence="1 2" key="1">
    <citation type="submission" date="2014-04" db="EMBL/GenBank/DDBJ databases">
        <authorList>
            <consortium name="DOE Joint Genome Institute"/>
            <person name="Kuo A."/>
            <person name="Girlanda M."/>
            <person name="Perotto S."/>
            <person name="Kohler A."/>
            <person name="Nagy L.G."/>
            <person name="Floudas D."/>
            <person name="Copeland A."/>
            <person name="Barry K.W."/>
            <person name="Cichocki N."/>
            <person name="Veneault-Fourrey C."/>
            <person name="LaButti K."/>
            <person name="Lindquist E.A."/>
            <person name="Lipzen A."/>
            <person name="Lundell T."/>
            <person name="Morin E."/>
            <person name="Murat C."/>
            <person name="Sun H."/>
            <person name="Tunlid A."/>
            <person name="Henrissat B."/>
            <person name="Grigoriev I.V."/>
            <person name="Hibbett D.S."/>
            <person name="Martin F."/>
            <person name="Nordberg H.P."/>
            <person name="Cantor M.N."/>
            <person name="Hua S.X."/>
        </authorList>
    </citation>
    <scope>NUCLEOTIDE SEQUENCE [LARGE SCALE GENOMIC DNA]</scope>
    <source>
        <strain evidence="1 2">MUT 4182</strain>
    </source>
</reference>
<sequence>MAIVCHDWAYWAFDARWRNCEVPFQELLKTLCPVPLVTLGLHRTAIRLEMRASFSNVTASQWELFVKRSGLISSLRISGTALSPSSITLLKELRLHYGGVLFRSLRHLSLEFEPDGVDARTAKIAAVPSVQTVNLRTDCFSDAEVFVRGLPQQSPHIRSMHIVSDDYGDGIVGLPLQTSLRIFSYSAPLISRVAWKALKQCTWLVKLSLSEEGADFFGLDEIEAGLGTEPVDFPNLQQLDLRLPEARAITLVILYTSPP</sequence>
<gene>
    <name evidence="1" type="ORF">M407DRAFT_225591</name>
</gene>
<dbReference type="EMBL" id="KN823286">
    <property type="protein sequence ID" value="KIO18437.1"/>
    <property type="molecule type" value="Genomic_DNA"/>
</dbReference>
<reference evidence="2" key="2">
    <citation type="submission" date="2015-01" db="EMBL/GenBank/DDBJ databases">
        <title>Evolutionary Origins and Diversification of the Mycorrhizal Mutualists.</title>
        <authorList>
            <consortium name="DOE Joint Genome Institute"/>
            <consortium name="Mycorrhizal Genomics Consortium"/>
            <person name="Kohler A."/>
            <person name="Kuo A."/>
            <person name="Nagy L.G."/>
            <person name="Floudas D."/>
            <person name="Copeland A."/>
            <person name="Barry K.W."/>
            <person name="Cichocki N."/>
            <person name="Veneault-Fourrey C."/>
            <person name="LaButti K."/>
            <person name="Lindquist E.A."/>
            <person name="Lipzen A."/>
            <person name="Lundell T."/>
            <person name="Morin E."/>
            <person name="Murat C."/>
            <person name="Riley R."/>
            <person name="Ohm R."/>
            <person name="Sun H."/>
            <person name="Tunlid A."/>
            <person name="Henrissat B."/>
            <person name="Grigoriev I.V."/>
            <person name="Hibbett D.S."/>
            <person name="Martin F."/>
        </authorList>
    </citation>
    <scope>NUCLEOTIDE SEQUENCE [LARGE SCALE GENOMIC DNA]</scope>
    <source>
        <strain evidence="2">MUT 4182</strain>
    </source>
</reference>
<dbReference type="Gene3D" id="3.80.10.10">
    <property type="entry name" value="Ribonuclease Inhibitor"/>
    <property type="match status" value="1"/>
</dbReference>
<evidence type="ECO:0000313" key="1">
    <source>
        <dbReference type="EMBL" id="KIO18437.1"/>
    </source>
</evidence>
<dbReference type="InterPro" id="IPR032675">
    <property type="entry name" value="LRR_dom_sf"/>
</dbReference>
<keyword evidence="2" id="KW-1185">Reference proteome</keyword>
<evidence type="ECO:0008006" key="3">
    <source>
        <dbReference type="Google" id="ProtNLM"/>
    </source>
</evidence>
<organism evidence="1 2">
    <name type="scientific">Tulasnella calospora MUT 4182</name>
    <dbReference type="NCBI Taxonomy" id="1051891"/>
    <lineage>
        <taxon>Eukaryota</taxon>
        <taxon>Fungi</taxon>
        <taxon>Dikarya</taxon>
        <taxon>Basidiomycota</taxon>
        <taxon>Agaricomycotina</taxon>
        <taxon>Agaricomycetes</taxon>
        <taxon>Cantharellales</taxon>
        <taxon>Tulasnellaceae</taxon>
        <taxon>Tulasnella</taxon>
    </lineage>
</organism>
<dbReference type="AlphaFoldDB" id="A0A0C3LAF8"/>
<evidence type="ECO:0000313" key="2">
    <source>
        <dbReference type="Proteomes" id="UP000054248"/>
    </source>
</evidence>
<name>A0A0C3LAF8_9AGAM</name>